<dbReference type="EMBL" id="JBHULZ010000023">
    <property type="protein sequence ID" value="MFD2697280.1"/>
    <property type="molecule type" value="Genomic_DNA"/>
</dbReference>
<evidence type="ECO:0000256" key="1">
    <source>
        <dbReference type="SAM" id="SignalP"/>
    </source>
</evidence>
<reference evidence="3" key="1">
    <citation type="journal article" date="2019" name="Int. J. Syst. Evol. Microbiol.">
        <title>The Global Catalogue of Microorganisms (GCM) 10K type strain sequencing project: providing services to taxonomists for standard genome sequencing and annotation.</title>
        <authorList>
            <consortium name="The Broad Institute Genomics Platform"/>
            <consortium name="The Broad Institute Genome Sequencing Center for Infectious Disease"/>
            <person name="Wu L."/>
            <person name="Ma J."/>
        </authorList>
    </citation>
    <scope>NUCLEOTIDE SEQUENCE [LARGE SCALE GENOMIC DNA]</scope>
    <source>
        <strain evidence="3">KCTC 42255</strain>
    </source>
</reference>
<proteinExistence type="predicted"/>
<dbReference type="InterPro" id="IPR027268">
    <property type="entry name" value="Peptidase_M4/M1_CTD_sf"/>
</dbReference>
<keyword evidence="2" id="KW-0482">Metalloprotease</keyword>
<keyword evidence="3" id="KW-1185">Reference proteome</keyword>
<comment type="caution">
    <text evidence="2">The sequence shown here is derived from an EMBL/GenBank/DDBJ whole genome shotgun (WGS) entry which is preliminary data.</text>
</comment>
<keyword evidence="2" id="KW-0378">Hydrolase</keyword>
<evidence type="ECO:0000313" key="2">
    <source>
        <dbReference type="EMBL" id="MFD2697280.1"/>
    </source>
</evidence>
<organism evidence="2 3">
    <name type="scientific">Mesonia sediminis</name>
    <dbReference type="NCBI Taxonomy" id="1703946"/>
    <lineage>
        <taxon>Bacteria</taxon>
        <taxon>Pseudomonadati</taxon>
        <taxon>Bacteroidota</taxon>
        <taxon>Flavobacteriia</taxon>
        <taxon>Flavobacteriales</taxon>
        <taxon>Flavobacteriaceae</taxon>
        <taxon>Mesonia</taxon>
    </lineage>
</organism>
<protein>
    <submittedName>
        <fullName evidence="2">Metalloprotease</fullName>
    </submittedName>
</protein>
<dbReference type="Proteomes" id="UP001597357">
    <property type="component" value="Unassembled WGS sequence"/>
</dbReference>
<keyword evidence="2" id="KW-0645">Protease</keyword>
<accession>A0ABW5SFB0</accession>
<name>A0ABW5SFB0_9FLAO</name>
<keyword evidence="1" id="KW-0732">Signal</keyword>
<feature type="signal peptide" evidence="1">
    <location>
        <begin position="1"/>
        <end position="33"/>
    </location>
</feature>
<feature type="chain" id="PRO_5045380031" evidence="1">
    <location>
        <begin position="34"/>
        <end position="949"/>
    </location>
</feature>
<dbReference type="GO" id="GO:0008237">
    <property type="term" value="F:metallopeptidase activity"/>
    <property type="evidence" value="ECO:0007669"/>
    <property type="project" value="UniProtKB-KW"/>
</dbReference>
<dbReference type="Gene3D" id="1.10.390.10">
    <property type="entry name" value="Neutral Protease Domain 2"/>
    <property type="match status" value="1"/>
</dbReference>
<gene>
    <name evidence="2" type="ORF">ACFSQ0_04690</name>
</gene>
<dbReference type="RefSeq" id="WP_379044843.1">
    <property type="nucleotide sequence ID" value="NZ_JBHULZ010000023.1"/>
</dbReference>
<evidence type="ECO:0000313" key="3">
    <source>
        <dbReference type="Proteomes" id="UP001597357"/>
    </source>
</evidence>
<sequence length="949" mass="111499">MGTYILKVSTPSFFMHKHLFFFLILLKCASVFAQHEVTAQVTLHTAEKEMRVSQNLTFKNTSKDSLEVIYLNDWINAFSHKQTPLAYRFREDYQRNFHYAKASERGKTQIISIRNVDSNLNWFRPENQPDLLVIQLEKKLPPQKHISVNLEYNLKIPHSKFTRYGYKDSDFILRYWLLTPAVYAKSWKVYSHKNVDDFYMAPIDLIVDFIVPENYYIFSNFKKVHVNHIAQTKNIRLSGKNLRQLDFHLTTNPDYEQFNTDLMQVFSNIEDDEVPQPFRNIIVHRILHYLNKNLGHLHQEKLLVTKTDYADNPVYGLNQLPKFIRPFPDGFQYDIKMFKTITNKLLKGQLNLEPRKENWIKEALLVHLMMNYVATYYEDTKLLGAFSELIGIRWFHASELDFNKRYALLYQNMARINLDQAITTTQDSLLKFNKNIATPYKAGLGLNYLKDYLANDEAFKKSISAFYQNKQKDTLALAKLKSAFKTYTNKPIDWFFNEYIQTNLPIDFKIKKVTTKNDSLQVIVTSKNHKNLPVAVYGLNGKNIVSKHWLRIKNGEGKIHISKDAIDRIALNHEQIIPEYNQRNNYKSLKGVFNKPPQVRLLMDIEDPYYKQLFLIPEFDYNLYDGFIIGPKLHNRAVLPQNFNFNISPKIGLNSNALIGSIGVSSNTFFQNQELHAIRLGISGTRMSYAPDAFYYRVVPYFSLNFRNPYLRSNQRQSLSIRSVNVRKDQSLFATNQNPDYSVMNLQYNYSDRNFADYFTANFDYQVAKKFSKISVTTKWRKLFLNNRQLELRVFAGAFLFNDTRNEDYFSFALDRPSDYMFDYNYYGRSETSGLFSQQFIAAEGGFKSKIQPGFANQWISTVNGSFSIWNWIHAYADAGILKNKNKDAKFLYDSGIRLSLVQDYFEVFFPLQSSLGWEPSQYNYDQKIRFIVALDLKTLVSLFKRRWY</sequence>